<comment type="caution">
    <text evidence="1">The sequence shown here is derived from an EMBL/GenBank/DDBJ whole genome shotgun (WGS) entry which is preliminary data.</text>
</comment>
<organism evidence="1 2">
    <name type="scientific">Catharanthus roseus</name>
    <name type="common">Madagascar periwinkle</name>
    <name type="synonym">Vinca rosea</name>
    <dbReference type="NCBI Taxonomy" id="4058"/>
    <lineage>
        <taxon>Eukaryota</taxon>
        <taxon>Viridiplantae</taxon>
        <taxon>Streptophyta</taxon>
        <taxon>Embryophyta</taxon>
        <taxon>Tracheophyta</taxon>
        <taxon>Spermatophyta</taxon>
        <taxon>Magnoliopsida</taxon>
        <taxon>eudicotyledons</taxon>
        <taxon>Gunneridae</taxon>
        <taxon>Pentapetalae</taxon>
        <taxon>asterids</taxon>
        <taxon>lamiids</taxon>
        <taxon>Gentianales</taxon>
        <taxon>Apocynaceae</taxon>
        <taxon>Rauvolfioideae</taxon>
        <taxon>Vinceae</taxon>
        <taxon>Catharanthinae</taxon>
        <taxon>Catharanthus</taxon>
    </lineage>
</organism>
<reference evidence="2" key="1">
    <citation type="journal article" date="2023" name="Nat. Plants">
        <title>Single-cell RNA sequencing provides a high-resolution roadmap for understanding the multicellular compartmentation of specialized metabolism.</title>
        <authorList>
            <person name="Sun S."/>
            <person name="Shen X."/>
            <person name="Li Y."/>
            <person name="Li Y."/>
            <person name="Wang S."/>
            <person name="Li R."/>
            <person name="Zhang H."/>
            <person name="Shen G."/>
            <person name="Guo B."/>
            <person name="Wei J."/>
            <person name="Xu J."/>
            <person name="St-Pierre B."/>
            <person name="Chen S."/>
            <person name="Sun C."/>
        </authorList>
    </citation>
    <scope>NUCLEOTIDE SEQUENCE [LARGE SCALE GENOMIC DNA]</scope>
</reference>
<protein>
    <submittedName>
        <fullName evidence="1">Uncharacterized protein</fullName>
    </submittedName>
</protein>
<accession>A0ACC0ARU7</accession>
<gene>
    <name evidence="1" type="ORF">M9H77_21491</name>
</gene>
<dbReference type="EMBL" id="CM044705">
    <property type="protein sequence ID" value="KAI5662168.1"/>
    <property type="molecule type" value="Genomic_DNA"/>
</dbReference>
<name>A0ACC0ARU7_CATRO</name>
<dbReference type="Proteomes" id="UP001060085">
    <property type="component" value="Linkage Group LG05"/>
</dbReference>
<proteinExistence type="predicted"/>
<evidence type="ECO:0000313" key="1">
    <source>
        <dbReference type="EMBL" id="KAI5662168.1"/>
    </source>
</evidence>
<keyword evidence="2" id="KW-1185">Reference proteome</keyword>
<evidence type="ECO:0000313" key="2">
    <source>
        <dbReference type="Proteomes" id="UP001060085"/>
    </source>
</evidence>
<sequence>MAGEFVLLDTYVSMFGMRARVALNEKGLNYEYKEENLGSKSPLLLQMNPIHKKIPVLIHNGKPICESLIIVQYLDEICPDKNPLLPTDPYERAQARFWADYIDKKVYDAGRKIWTTKGEEQEAAKKEFIEILKTLEGVLGDKPYFGGQEFGFVDVALIPFYSWFHAYETSGNLKIEPEVPKLVAWAKKCMQRDSVAKGLADPHKVYEFILSMKKRLGIE</sequence>